<sequence length="106" mass="11906">MPMAMSQYHNSDKYYFFGVYSELLANEKIKIGGIQVGIGDFLKEQNYSFGISEFDVMGGAFAVFEALGIEKTFAISSSIFFPQHLQFLDIEGKPIDVTQYQLPGEI</sequence>
<proteinExistence type="predicted"/>
<evidence type="ECO:0000313" key="1">
    <source>
        <dbReference type="EMBL" id="CAD2170200.1"/>
    </source>
</evidence>
<organism evidence="1 2">
    <name type="scientific">Meloidogyne enterolobii</name>
    <name type="common">Root-knot nematode worm</name>
    <name type="synonym">Meloidogyne mayaguensis</name>
    <dbReference type="NCBI Taxonomy" id="390850"/>
    <lineage>
        <taxon>Eukaryota</taxon>
        <taxon>Metazoa</taxon>
        <taxon>Ecdysozoa</taxon>
        <taxon>Nematoda</taxon>
        <taxon>Chromadorea</taxon>
        <taxon>Rhabditida</taxon>
        <taxon>Tylenchina</taxon>
        <taxon>Tylenchomorpha</taxon>
        <taxon>Tylenchoidea</taxon>
        <taxon>Meloidogynidae</taxon>
        <taxon>Meloidogyninae</taxon>
        <taxon>Meloidogyne</taxon>
    </lineage>
</organism>
<gene>
    <name evidence="1" type="ORF">MENT_LOCUS21585</name>
</gene>
<dbReference type="Proteomes" id="UP000580250">
    <property type="component" value="Unassembled WGS sequence"/>
</dbReference>
<accession>A0A6V7V5G9</accession>
<dbReference type="OrthoDB" id="5894142at2759"/>
<reference evidence="1 2" key="1">
    <citation type="submission" date="2020-08" db="EMBL/GenBank/DDBJ databases">
        <authorList>
            <person name="Koutsovoulos G."/>
            <person name="Danchin GJ E."/>
        </authorList>
    </citation>
    <scope>NUCLEOTIDE SEQUENCE [LARGE SCALE GENOMIC DNA]</scope>
</reference>
<protein>
    <submittedName>
        <fullName evidence="1">Uncharacterized protein</fullName>
    </submittedName>
</protein>
<evidence type="ECO:0000313" key="2">
    <source>
        <dbReference type="Proteomes" id="UP000580250"/>
    </source>
</evidence>
<dbReference type="EMBL" id="CAJEWN010000164">
    <property type="protein sequence ID" value="CAD2170200.1"/>
    <property type="molecule type" value="Genomic_DNA"/>
</dbReference>
<dbReference type="AlphaFoldDB" id="A0A6V7V5G9"/>
<name>A0A6V7V5G9_MELEN</name>
<comment type="caution">
    <text evidence="1">The sequence shown here is derived from an EMBL/GenBank/DDBJ whole genome shotgun (WGS) entry which is preliminary data.</text>
</comment>